<dbReference type="InterPro" id="IPR038501">
    <property type="entry name" value="Spore_GerAC_C_sf"/>
</dbReference>
<evidence type="ECO:0000259" key="1">
    <source>
        <dbReference type="Pfam" id="PF05504"/>
    </source>
</evidence>
<name>A0ABU5CA52_9BACI</name>
<dbReference type="InterPro" id="IPR046953">
    <property type="entry name" value="Spore_GerAC-like_C"/>
</dbReference>
<dbReference type="Proteomes" id="UP001281447">
    <property type="component" value="Unassembled WGS sequence"/>
</dbReference>
<dbReference type="Gene3D" id="3.30.300.210">
    <property type="entry name" value="Nutrient germinant receptor protein C, domain 3"/>
    <property type="match status" value="1"/>
</dbReference>
<comment type="caution">
    <text evidence="2">The sequence shown here is derived from an EMBL/GenBank/DDBJ whole genome shotgun (WGS) entry which is preliminary data.</text>
</comment>
<protein>
    <recommendedName>
        <fullName evidence="1">Spore germination GerAC-like C-terminal domain-containing protein</fullName>
    </recommendedName>
</protein>
<organism evidence="2 3">
    <name type="scientific">Tigheibacillus halophilus</name>
    <dbReference type="NCBI Taxonomy" id="361280"/>
    <lineage>
        <taxon>Bacteria</taxon>
        <taxon>Bacillati</taxon>
        <taxon>Bacillota</taxon>
        <taxon>Bacilli</taxon>
        <taxon>Bacillales</taxon>
        <taxon>Bacillaceae</taxon>
        <taxon>Tigheibacillus</taxon>
    </lineage>
</organism>
<dbReference type="Pfam" id="PF05504">
    <property type="entry name" value="Spore_GerAC"/>
    <property type="match status" value="1"/>
</dbReference>
<dbReference type="EMBL" id="JAWDIP010000004">
    <property type="protein sequence ID" value="MDY0396212.1"/>
    <property type="molecule type" value="Genomic_DNA"/>
</dbReference>
<accession>A0ABU5CA52</accession>
<feature type="domain" description="Spore germination GerAC-like C-terminal" evidence="1">
    <location>
        <begin position="2"/>
        <end position="46"/>
    </location>
</feature>
<reference evidence="2 3" key="1">
    <citation type="submission" date="2023-10" db="EMBL/GenBank/DDBJ databases">
        <title>Virgibacillus halophilus 5B73C genome.</title>
        <authorList>
            <person name="Miliotis G."/>
            <person name="Sengupta P."/>
            <person name="Hameed A."/>
            <person name="Chuvochina M."/>
            <person name="Mcdonagh F."/>
            <person name="Simpson A.C."/>
            <person name="Singh N.K."/>
            <person name="Rekha P.D."/>
            <person name="Raman K."/>
            <person name="Hugenholtz P."/>
            <person name="Venkateswaran K."/>
        </authorList>
    </citation>
    <scope>NUCLEOTIDE SEQUENCE [LARGE SCALE GENOMIC DNA]</scope>
    <source>
        <strain evidence="2 3">5B73C</strain>
    </source>
</reference>
<evidence type="ECO:0000313" key="3">
    <source>
        <dbReference type="Proteomes" id="UP001281447"/>
    </source>
</evidence>
<sequence>MEPFGWSLKARREFLTNPEYERFDWMKQYPHMKVNVKVELSIQKFGRQDKSIHFKEGRE</sequence>
<evidence type="ECO:0000313" key="2">
    <source>
        <dbReference type="EMBL" id="MDY0396212.1"/>
    </source>
</evidence>
<gene>
    <name evidence="2" type="ORF">RWE15_19970</name>
</gene>
<proteinExistence type="predicted"/>
<keyword evidence="3" id="KW-1185">Reference proteome</keyword>